<protein>
    <submittedName>
        <fullName evidence="2">Uncharacterized protein</fullName>
    </submittedName>
</protein>
<organism evidence="2 3">
    <name type="scientific">Mycobacterium arosiense ATCC BAA-1401 = DSM 45069</name>
    <dbReference type="NCBI Taxonomy" id="1265311"/>
    <lineage>
        <taxon>Bacteria</taxon>
        <taxon>Bacillati</taxon>
        <taxon>Actinomycetota</taxon>
        <taxon>Actinomycetes</taxon>
        <taxon>Mycobacteriales</taxon>
        <taxon>Mycobacteriaceae</taxon>
        <taxon>Mycobacterium</taxon>
        <taxon>Mycobacterium avium complex (MAC)</taxon>
    </lineage>
</organism>
<dbReference type="Proteomes" id="UP000192707">
    <property type="component" value="Unassembled WGS sequence"/>
</dbReference>
<feature type="transmembrane region" description="Helical" evidence="1">
    <location>
        <begin position="72"/>
        <end position="92"/>
    </location>
</feature>
<feature type="transmembrane region" description="Helical" evidence="1">
    <location>
        <begin position="37"/>
        <end position="60"/>
    </location>
</feature>
<evidence type="ECO:0000256" key="1">
    <source>
        <dbReference type="SAM" id="Phobius"/>
    </source>
</evidence>
<feature type="transmembrane region" description="Helical" evidence="1">
    <location>
        <begin position="7"/>
        <end position="25"/>
    </location>
</feature>
<reference evidence="2 3" key="1">
    <citation type="submission" date="2016-12" db="EMBL/GenBank/DDBJ databases">
        <title>The new phylogeny of genus Mycobacterium.</title>
        <authorList>
            <person name="Tortoli E."/>
            <person name="Trovato A."/>
            <person name="Cirillo D.M."/>
        </authorList>
    </citation>
    <scope>NUCLEOTIDE SEQUENCE [LARGE SCALE GENOMIC DNA]</scope>
    <source>
        <strain evidence="2 3">DSM 45069</strain>
    </source>
</reference>
<dbReference type="AlphaFoldDB" id="A0A1W9Z5X3"/>
<dbReference type="EMBL" id="MVHG01000132">
    <property type="protein sequence ID" value="ORA07661.1"/>
    <property type="molecule type" value="Genomic_DNA"/>
</dbReference>
<evidence type="ECO:0000313" key="3">
    <source>
        <dbReference type="Proteomes" id="UP000192707"/>
    </source>
</evidence>
<evidence type="ECO:0000313" key="2">
    <source>
        <dbReference type="EMBL" id="ORA07661.1"/>
    </source>
</evidence>
<dbReference type="OrthoDB" id="4752736at2"/>
<comment type="caution">
    <text evidence="2">The sequence shown here is derived from an EMBL/GenBank/DDBJ whole genome shotgun (WGS) entry which is preliminary data.</text>
</comment>
<sequence length="146" mass="15756">MIDMKRAVFLLPVYIAAMIAVDIVFKSAHVNATKPLPVWTVAGFIGSAIIVVAVGIWYFTQRRAGKVTQKREHAYIAVMAGVMVSGFVGDALSDMAGLFMGGKSLWVMAPSYALAYIVLLWTTAFTAKVLDNRAGNIDDRSGSPRA</sequence>
<feature type="transmembrane region" description="Helical" evidence="1">
    <location>
        <begin position="112"/>
        <end position="130"/>
    </location>
</feature>
<dbReference type="RefSeq" id="WP_083067321.1">
    <property type="nucleotide sequence ID" value="NZ_MVHG01000132.1"/>
</dbReference>
<keyword evidence="1" id="KW-0472">Membrane</keyword>
<keyword evidence="1" id="KW-0812">Transmembrane</keyword>
<name>A0A1W9Z5X3_MYCAI</name>
<keyword evidence="3" id="KW-1185">Reference proteome</keyword>
<keyword evidence="1" id="KW-1133">Transmembrane helix</keyword>
<gene>
    <name evidence="2" type="ORF">BST14_26880</name>
</gene>
<accession>A0A1W9Z5X3</accession>
<proteinExistence type="predicted"/>